<reference evidence="9 10" key="1">
    <citation type="submission" date="2020-02" db="EMBL/GenBank/DDBJ databases">
        <title>Draft genome sequence of two Spirosoma agri KCTC 52727 and Spirosoma terrae KCTC 52035.</title>
        <authorList>
            <person name="Rojas J."/>
            <person name="Ambika Manirajan B."/>
            <person name="Suarez C."/>
            <person name="Ratering S."/>
            <person name="Schnell S."/>
        </authorList>
    </citation>
    <scope>NUCLEOTIDE SEQUENCE [LARGE SCALE GENOMIC DNA]</scope>
    <source>
        <strain evidence="9 10">KCTC 52035</strain>
    </source>
</reference>
<keyword evidence="3 6" id="KW-0732">Signal</keyword>
<name>A0A6L9L9L2_9BACT</name>
<keyword evidence="4" id="KW-0472">Membrane</keyword>
<dbReference type="InterPro" id="IPR011990">
    <property type="entry name" value="TPR-like_helical_dom_sf"/>
</dbReference>
<evidence type="ECO:0000259" key="8">
    <source>
        <dbReference type="Pfam" id="PF14322"/>
    </source>
</evidence>
<evidence type="ECO:0000256" key="3">
    <source>
        <dbReference type="ARBA" id="ARBA00022729"/>
    </source>
</evidence>
<protein>
    <submittedName>
        <fullName evidence="9">RagB/SusD family nutrient uptake outer membrane protein</fullName>
    </submittedName>
</protein>
<evidence type="ECO:0000256" key="1">
    <source>
        <dbReference type="ARBA" id="ARBA00004442"/>
    </source>
</evidence>
<dbReference type="RefSeq" id="WP_163952595.1">
    <property type="nucleotide sequence ID" value="NZ_JAAFZH010000010.1"/>
</dbReference>
<evidence type="ECO:0000256" key="4">
    <source>
        <dbReference type="ARBA" id="ARBA00023136"/>
    </source>
</evidence>
<dbReference type="SUPFAM" id="SSF48452">
    <property type="entry name" value="TPR-like"/>
    <property type="match status" value="1"/>
</dbReference>
<accession>A0A6L9L9L2</accession>
<evidence type="ECO:0000256" key="2">
    <source>
        <dbReference type="ARBA" id="ARBA00006275"/>
    </source>
</evidence>
<comment type="subcellular location">
    <subcellularLocation>
        <location evidence="1">Cell outer membrane</location>
    </subcellularLocation>
</comment>
<dbReference type="Pfam" id="PF14322">
    <property type="entry name" value="SusD-like_3"/>
    <property type="match status" value="1"/>
</dbReference>
<feature type="domain" description="RagB/SusD" evidence="7">
    <location>
        <begin position="330"/>
        <end position="479"/>
    </location>
</feature>
<sequence>MKKKLVLFLLLATSAFSCKDFLALTPDYQISDQTFYKSQNDFETALTGVYATFRGLFSTSPVLYMTELTTDNTEIQWSSPSTDEMQMDQNAVTSTNGFVQSVWSNCLYTISRSNAILNRIDAINFDQTAKNRIKGEAKFLRAYAYFYLVRLYGNVPIITQTFSSPAQVSSADLALKPAADVYKAILADLTEAETLLPATVNTDKTRASAATVKALLGKVYLTQKNYDLAATKLKEVIDAKSYSLVPNYQTLFTNGNNNLAESIFEIQYVSGRSMGNNYSAIFTPAITSMAIFTNNLQGSGRITPTLDLFRAYETSDARKAVSVNDSVTLIGGRKSYSRYGLKFVDFRAIDLSDGSVTFIPLRYADVLLMYAEVLNEQGKTADALPYINLVRTRAKLPNLASSSQADVRLALEKERQVEFLYEGHRWFDLVRTGRAQAVMNAHYANLKLSFKLDDFELIFPIPQNEVDLNPTVVKQNPGY</sequence>
<dbReference type="InterPro" id="IPR033985">
    <property type="entry name" value="SusD-like_N"/>
</dbReference>
<evidence type="ECO:0000256" key="5">
    <source>
        <dbReference type="ARBA" id="ARBA00023237"/>
    </source>
</evidence>
<comment type="caution">
    <text evidence="9">The sequence shown here is derived from an EMBL/GenBank/DDBJ whole genome shotgun (WGS) entry which is preliminary data.</text>
</comment>
<dbReference type="Pfam" id="PF07980">
    <property type="entry name" value="SusD_RagB"/>
    <property type="match status" value="1"/>
</dbReference>
<evidence type="ECO:0000259" key="7">
    <source>
        <dbReference type="Pfam" id="PF07980"/>
    </source>
</evidence>
<keyword evidence="5" id="KW-0998">Cell outer membrane</keyword>
<dbReference type="AlphaFoldDB" id="A0A6L9L9L2"/>
<dbReference type="CDD" id="cd08977">
    <property type="entry name" value="SusD"/>
    <property type="match status" value="1"/>
</dbReference>
<feature type="signal peptide" evidence="6">
    <location>
        <begin position="1"/>
        <end position="19"/>
    </location>
</feature>
<feature type="chain" id="PRO_5027085024" evidence="6">
    <location>
        <begin position="20"/>
        <end position="479"/>
    </location>
</feature>
<evidence type="ECO:0000256" key="6">
    <source>
        <dbReference type="SAM" id="SignalP"/>
    </source>
</evidence>
<dbReference type="Gene3D" id="1.25.40.390">
    <property type="match status" value="1"/>
</dbReference>
<dbReference type="PROSITE" id="PS51257">
    <property type="entry name" value="PROKAR_LIPOPROTEIN"/>
    <property type="match status" value="1"/>
</dbReference>
<dbReference type="InterPro" id="IPR012944">
    <property type="entry name" value="SusD_RagB_dom"/>
</dbReference>
<keyword evidence="10" id="KW-1185">Reference proteome</keyword>
<dbReference type="Proteomes" id="UP000474175">
    <property type="component" value="Unassembled WGS sequence"/>
</dbReference>
<evidence type="ECO:0000313" key="10">
    <source>
        <dbReference type="Proteomes" id="UP000474175"/>
    </source>
</evidence>
<dbReference type="EMBL" id="JAAFZH010000010">
    <property type="protein sequence ID" value="NDU97295.1"/>
    <property type="molecule type" value="Genomic_DNA"/>
</dbReference>
<proteinExistence type="inferred from homology"/>
<evidence type="ECO:0000313" key="9">
    <source>
        <dbReference type="EMBL" id="NDU97295.1"/>
    </source>
</evidence>
<organism evidence="9 10">
    <name type="scientific">Spirosoma terrae</name>
    <dbReference type="NCBI Taxonomy" id="1968276"/>
    <lineage>
        <taxon>Bacteria</taxon>
        <taxon>Pseudomonadati</taxon>
        <taxon>Bacteroidota</taxon>
        <taxon>Cytophagia</taxon>
        <taxon>Cytophagales</taxon>
        <taxon>Cytophagaceae</taxon>
        <taxon>Spirosoma</taxon>
    </lineage>
</organism>
<gene>
    <name evidence="9" type="ORF">GK108_20600</name>
</gene>
<comment type="similarity">
    <text evidence="2">Belongs to the SusD family.</text>
</comment>
<feature type="domain" description="SusD-like N-terminal" evidence="8">
    <location>
        <begin position="20"/>
        <end position="221"/>
    </location>
</feature>
<dbReference type="GO" id="GO:0009279">
    <property type="term" value="C:cell outer membrane"/>
    <property type="evidence" value="ECO:0007669"/>
    <property type="project" value="UniProtKB-SubCell"/>
</dbReference>